<evidence type="ECO:0000256" key="6">
    <source>
        <dbReference type="ARBA" id="ARBA00023128"/>
    </source>
</evidence>
<evidence type="ECO:0000256" key="5">
    <source>
        <dbReference type="ARBA" id="ARBA00023054"/>
    </source>
</evidence>
<dbReference type="PANTHER" id="PTHR14360:SF12">
    <property type="entry name" value="MOZ PROTEIN REPRESENTS A CHROMATIN-ASSOCIATED ACETYLTRANSFERASE"/>
    <property type="match status" value="1"/>
</dbReference>
<dbReference type="Gene3D" id="1.20.5.340">
    <property type="match status" value="1"/>
</dbReference>
<evidence type="ECO:0000256" key="7">
    <source>
        <dbReference type="ARBA" id="ARBA00023136"/>
    </source>
</evidence>
<keyword evidence="4" id="KW-1133">Transmembrane helix</keyword>
<feature type="compositionally biased region" description="Low complexity" evidence="8">
    <location>
        <begin position="1"/>
        <end position="34"/>
    </location>
</feature>
<evidence type="ECO:0000256" key="8">
    <source>
        <dbReference type="SAM" id="MobiDB-lite"/>
    </source>
</evidence>
<feature type="region of interest" description="Disordered" evidence="8">
    <location>
        <begin position="1"/>
        <end position="36"/>
    </location>
</feature>
<reference evidence="9" key="1">
    <citation type="journal article" date="2020" name="Fungal Divers.">
        <title>Resolving the Mortierellaceae phylogeny through synthesis of multi-gene phylogenetics and phylogenomics.</title>
        <authorList>
            <person name="Vandepol N."/>
            <person name="Liber J."/>
            <person name="Desiro A."/>
            <person name="Na H."/>
            <person name="Kennedy M."/>
            <person name="Barry K."/>
            <person name="Grigoriev I.V."/>
            <person name="Miller A.N."/>
            <person name="O'Donnell K."/>
            <person name="Stajich J.E."/>
            <person name="Bonito G."/>
        </authorList>
    </citation>
    <scope>NUCLEOTIDE SEQUENCE</scope>
    <source>
        <strain evidence="9">BC1065</strain>
    </source>
</reference>
<evidence type="ECO:0000313" key="10">
    <source>
        <dbReference type="Proteomes" id="UP000807716"/>
    </source>
</evidence>
<keyword evidence="7" id="KW-0472">Membrane</keyword>
<dbReference type="PANTHER" id="PTHR14360">
    <property type="entry name" value="PROTEIN FMP32, MITOCHONDRIAL"/>
    <property type="match status" value="1"/>
</dbReference>
<keyword evidence="5" id="KW-0175">Coiled coil</keyword>
<keyword evidence="6" id="KW-0496">Mitochondrion</keyword>
<keyword evidence="10" id="KW-1185">Reference proteome</keyword>
<evidence type="ECO:0000256" key="4">
    <source>
        <dbReference type="ARBA" id="ARBA00022989"/>
    </source>
</evidence>
<gene>
    <name evidence="9" type="ORF">DFQ27_008653</name>
</gene>
<organism evidence="9 10">
    <name type="scientific">Actinomortierella ambigua</name>
    <dbReference type="NCBI Taxonomy" id="1343610"/>
    <lineage>
        <taxon>Eukaryota</taxon>
        <taxon>Fungi</taxon>
        <taxon>Fungi incertae sedis</taxon>
        <taxon>Mucoromycota</taxon>
        <taxon>Mortierellomycotina</taxon>
        <taxon>Mortierellomycetes</taxon>
        <taxon>Mortierellales</taxon>
        <taxon>Mortierellaceae</taxon>
        <taxon>Actinomortierella</taxon>
    </lineage>
</organism>
<evidence type="ECO:0000256" key="3">
    <source>
        <dbReference type="ARBA" id="ARBA00022692"/>
    </source>
</evidence>
<accession>A0A9P6TYJ1</accession>
<protein>
    <recommendedName>
        <fullName evidence="11">DUF1640 domain-containing protein</fullName>
    </recommendedName>
</protein>
<evidence type="ECO:0000313" key="9">
    <source>
        <dbReference type="EMBL" id="KAG0251594.1"/>
    </source>
</evidence>
<dbReference type="Pfam" id="PF07798">
    <property type="entry name" value="CCDC90-like"/>
    <property type="match status" value="1"/>
</dbReference>
<dbReference type="Proteomes" id="UP000807716">
    <property type="component" value="Unassembled WGS sequence"/>
</dbReference>
<proteinExistence type="predicted"/>
<evidence type="ECO:0008006" key="11">
    <source>
        <dbReference type="Google" id="ProtNLM"/>
    </source>
</evidence>
<keyword evidence="3" id="KW-0812">Transmembrane</keyword>
<dbReference type="AlphaFoldDB" id="A0A9P6TYJ1"/>
<evidence type="ECO:0000256" key="2">
    <source>
        <dbReference type="ARBA" id="ARBA00004370"/>
    </source>
</evidence>
<name>A0A9P6TYJ1_9FUNG</name>
<comment type="caution">
    <text evidence="9">The sequence shown here is derived from an EMBL/GenBank/DDBJ whole genome shotgun (WGS) entry which is preliminary data.</text>
</comment>
<comment type="subcellular location">
    <subcellularLocation>
        <location evidence="2">Membrane</location>
    </subcellularLocation>
    <subcellularLocation>
        <location evidence="1">Mitochondrion</location>
    </subcellularLocation>
</comment>
<dbReference type="OrthoDB" id="1552at2759"/>
<dbReference type="EMBL" id="JAAAJB010000738">
    <property type="protein sequence ID" value="KAG0251594.1"/>
    <property type="molecule type" value="Genomic_DNA"/>
</dbReference>
<sequence length="305" mass="34018">MLHRAATVALRAAAEQPRPTIRPPRFSSPFSTSSHIGMRHDRTPLRASLASCLSPPNTCAHATLYSSPSSVTRVAYLLHISKRTIITNHNFNTNKIVTKLEKSGFERGPSEAITKAMKVLLEQHTTKIRKNMLTSAELGNESYLFKAALTELRTELQILRKNDAAALAIKSEIISREIETLNQKLREDIGNLKNDIAIDMNSRKSAVREEQKALEIRIQSMSNHYMAQIGGMRTRMEAAKWEATRKGMMYIFIAAAFVMLASRVAMARKDASEPEDYIDPYVSHANAPVNGDGLIPDSFVVSHRS</sequence>
<dbReference type="InterPro" id="IPR024461">
    <property type="entry name" value="CCDC90-like"/>
</dbReference>
<dbReference type="GO" id="GO:0005739">
    <property type="term" value="C:mitochondrion"/>
    <property type="evidence" value="ECO:0007669"/>
    <property type="project" value="UniProtKB-SubCell"/>
</dbReference>
<dbReference type="GO" id="GO:0016020">
    <property type="term" value="C:membrane"/>
    <property type="evidence" value="ECO:0007669"/>
    <property type="project" value="UniProtKB-SubCell"/>
</dbReference>
<evidence type="ECO:0000256" key="1">
    <source>
        <dbReference type="ARBA" id="ARBA00004173"/>
    </source>
</evidence>